<reference evidence="2 3" key="2">
    <citation type="submission" date="2017-10" db="EMBL/GenBank/DDBJ databases">
        <title>Extensive intraspecific genome diversity in a model arbuscular mycorrhizal fungus.</title>
        <authorList>
            <person name="Chen E.C.H."/>
            <person name="Morin E."/>
            <person name="Baudet D."/>
            <person name="Noel J."/>
            <person name="Ndikumana S."/>
            <person name="Charron P."/>
            <person name="St-Onge C."/>
            <person name="Giorgi J."/>
            <person name="Grigoriev I.V."/>
            <person name="Roux C."/>
            <person name="Martin F.M."/>
            <person name="Corradi N."/>
        </authorList>
    </citation>
    <scope>NUCLEOTIDE SEQUENCE [LARGE SCALE GENOMIC DNA]</scope>
    <source>
        <strain evidence="2 3">C2</strain>
    </source>
</reference>
<dbReference type="AlphaFoldDB" id="A0A2N1MD44"/>
<evidence type="ECO:0000256" key="1">
    <source>
        <dbReference type="SAM" id="Coils"/>
    </source>
</evidence>
<evidence type="ECO:0000313" key="3">
    <source>
        <dbReference type="Proteomes" id="UP000233469"/>
    </source>
</evidence>
<organism evidence="2 3">
    <name type="scientific">Rhizophagus irregularis</name>
    <dbReference type="NCBI Taxonomy" id="588596"/>
    <lineage>
        <taxon>Eukaryota</taxon>
        <taxon>Fungi</taxon>
        <taxon>Fungi incertae sedis</taxon>
        <taxon>Mucoromycota</taxon>
        <taxon>Glomeromycotina</taxon>
        <taxon>Glomeromycetes</taxon>
        <taxon>Glomerales</taxon>
        <taxon>Glomeraceae</taxon>
        <taxon>Rhizophagus</taxon>
    </lineage>
</organism>
<evidence type="ECO:0000313" key="2">
    <source>
        <dbReference type="EMBL" id="PKK59568.1"/>
    </source>
</evidence>
<feature type="coiled-coil region" evidence="1">
    <location>
        <begin position="214"/>
        <end position="248"/>
    </location>
</feature>
<dbReference type="VEuPathDB" id="FungiDB:FUN_024726"/>
<gene>
    <name evidence="2" type="ORF">RhiirC2_794666</name>
</gene>
<comment type="caution">
    <text evidence="2">The sequence shown here is derived from an EMBL/GenBank/DDBJ whole genome shotgun (WGS) entry which is preliminary data.</text>
</comment>
<keyword evidence="1" id="KW-0175">Coiled coil</keyword>
<protein>
    <submittedName>
        <fullName evidence="2">Uncharacterized protein</fullName>
    </submittedName>
</protein>
<proteinExistence type="predicted"/>
<accession>A0A2N1MD44</accession>
<reference evidence="2 3" key="1">
    <citation type="submission" date="2016-04" db="EMBL/GenBank/DDBJ databases">
        <title>Genome analyses suggest a sexual origin of heterokaryosis in a supposedly ancient asexual fungus.</title>
        <authorList>
            <person name="Ropars J."/>
            <person name="Sedzielewska K."/>
            <person name="Noel J."/>
            <person name="Charron P."/>
            <person name="Farinelli L."/>
            <person name="Marton T."/>
            <person name="Kruger M."/>
            <person name="Pelin A."/>
            <person name="Brachmann A."/>
            <person name="Corradi N."/>
        </authorList>
    </citation>
    <scope>NUCLEOTIDE SEQUENCE [LARGE SCALE GENOMIC DNA]</scope>
    <source>
        <strain evidence="2 3">C2</strain>
    </source>
</reference>
<dbReference type="EMBL" id="LLXL01002992">
    <property type="protein sequence ID" value="PKK59568.1"/>
    <property type="molecule type" value="Genomic_DNA"/>
</dbReference>
<feature type="coiled-coil region" evidence="1">
    <location>
        <begin position="7"/>
        <end position="80"/>
    </location>
</feature>
<sequence length="248" mass="29559">MQLTQALQIKENKIDELEQKLINLDYERIKKLKKELNEIEKKLLNILSSGKNTSMIHKEKDDKQKEMNEFKQELSRTSASYNINRKKIVFKHTNNFLKVKGDFLSLQEEVIEKLQNCYDYLESSINKEKNITSSTRKIKISNILIKYNDELLQLKFKLNENYYSLKNIVQENKELEIILIIENILKLNSFNFDRYKIFKFTTNSQKETRIQLNSNMMAEDINLLKKNLDELKLELKQEKEELKNLAAV</sequence>
<name>A0A2N1MD44_9GLOM</name>
<dbReference type="Proteomes" id="UP000233469">
    <property type="component" value="Unassembled WGS sequence"/>
</dbReference>